<name>A0A397Z366_BRACM</name>
<organism evidence="1 2">
    <name type="scientific">Brassica campestris</name>
    <name type="common">Field mustard</name>
    <dbReference type="NCBI Taxonomy" id="3711"/>
    <lineage>
        <taxon>Eukaryota</taxon>
        <taxon>Viridiplantae</taxon>
        <taxon>Streptophyta</taxon>
        <taxon>Embryophyta</taxon>
        <taxon>Tracheophyta</taxon>
        <taxon>Spermatophyta</taxon>
        <taxon>Magnoliopsida</taxon>
        <taxon>eudicotyledons</taxon>
        <taxon>Gunneridae</taxon>
        <taxon>Pentapetalae</taxon>
        <taxon>rosids</taxon>
        <taxon>malvids</taxon>
        <taxon>Brassicales</taxon>
        <taxon>Brassicaceae</taxon>
        <taxon>Brassiceae</taxon>
        <taxon>Brassica</taxon>
    </lineage>
</organism>
<dbReference type="Proteomes" id="UP000264353">
    <property type="component" value="Chromosome A6"/>
</dbReference>
<reference evidence="1 2" key="1">
    <citation type="submission" date="2018-06" db="EMBL/GenBank/DDBJ databases">
        <title>WGS assembly of Brassica rapa FPsc.</title>
        <authorList>
            <person name="Bowman J."/>
            <person name="Kohchi T."/>
            <person name="Yamato K."/>
            <person name="Jenkins J."/>
            <person name="Shu S."/>
            <person name="Ishizaki K."/>
            <person name="Yamaoka S."/>
            <person name="Nishihama R."/>
            <person name="Nakamura Y."/>
            <person name="Berger F."/>
            <person name="Adam C."/>
            <person name="Aki S."/>
            <person name="Althoff F."/>
            <person name="Araki T."/>
            <person name="Arteaga-Vazquez M."/>
            <person name="Balasubrmanian S."/>
            <person name="Bauer D."/>
            <person name="Boehm C."/>
            <person name="Briginshaw L."/>
            <person name="Caballero-Perez J."/>
            <person name="Catarino B."/>
            <person name="Chen F."/>
            <person name="Chiyoda S."/>
            <person name="Chovatia M."/>
            <person name="Davies K."/>
            <person name="Delmans M."/>
            <person name="Demura T."/>
            <person name="Dierschke T."/>
            <person name="Dolan L."/>
            <person name="Dorantes-Acosta A."/>
            <person name="Eklund D."/>
            <person name="Florent S."/>
            <person name="Flores-Sandoval E."/>
            <person name="Fujiyama A."/>
            <person name="Fukuzawa H."/>
            <person name="Galik B."/>
            <person name="Grimanelli D."/>
            <person name="Grimwood J."/>
            <person name="Grossniklaus U."/>
            <person name="Hamada T."/>
            <person name="Haseloff J."/>
            <person name="Hetherington A."/>
            <person name="Higo A."/>
            <person name="Hirakawa Y."/>
            <person name="Hundley H."/>
            <person name="Ikeda Y."/>
            <person name="Inoue K."/>
            <person name="Inoue S."/>
            <person name="Ishida S."/>
            <person name="Jia Q."/>
            <person name="Kakita M."/>
            <person name="Kanazawa T."/>
            <person name="Kawai Y."/>
            <person name="Kawashima T."/>
            <person name="Kennedy M."/>
            <person name="Kinose K."/>
            <person name="Kinoshita T."/>
            <person name="Kohara Y."/>
            <person name="Koide E."/>
            <person name="Komatsu K."/>
            <person name="Kopischke S."/>
            <person name="Kubo M."/>
            <person name="Kyozuka J."/>
            <person name="Lagercrantz U."/>
            <person name="Lin S."/>
            <person name="Lindquist E."/>
            <person name="Lipzen A."/>
            <person name="Lu C."/>
            <person name="Luna E."/>
            <person name="Martienssen R."/>
            <person name="Minamino N."/>
            <person name="Mizutani M."/>
            <person name="Mizutani M."/>
            <person name="Mochizuki N."/>
            <person name="Monte I."/>
            <person name="Mosher R."/>
            <person name="Nagasaki H."/>
            <person name="Nakagami H."/>
            <person name="Naramoto S."/>
            <person name="Nishitani K."/>
            <person name="Ohtani M."/>
            <person name="Okamoto T."/>
            <person name="Okumura M."/>
            <person name="Phillips J."/>
            <person name="Pollak B."/>
            <person name="Reinders A."/>
            <person name="Roevekamp M."/>
            <person name="Sano R."/>
            <person name="Sawa S."/>
            <person name="Schmid M."/>
            <person name="Shirakawa M."/>
            <person name="Solano R."/>
            <person name="Spunde A."/>
            <person name="Suetsugu N."/>
            <person name="Sugano S."/>
            <person name="Sugiyama A."/>
            <person name="Sun R."/>
            <person name="Suzuki Y."/>
            <person name="Takenaka M."/>
            <person name="Takezawa D."/>
            <person name="Tomogane H."/>
            <person name="Tsuzuki M."/>
            <person name="Ueda T."/>
            <person name="Umeda M."/>
            <person name="Ward J."/>
            <person name="Watanabe Y."/>
            <person name="Yazaki K."/>
            <person name="Yokoyama R."/>
            <person name="Yoshitake Y."/>
            <person name="Yotsui I."/>
            <person name="Zachgo S."/>
            <person name="Schmutz J."/>
        </authorList>
    </citation>
    <scope>NUCLEOTIDE SEQUENCE [LARGE SCALE GENOMIC DNA]</scope>
    <source>
        <strain evidence="2">cv. B-3</strain>
    </source>
</reference>
<dbReference type="EMBL" id="CM010633">
    <property type="protein sequence ID" value="RID56733.1"/>
    <property type="molecule type" value="Genomic_DNA"/>
</dbReference>
<accession>A0A397Z366</accession>
<dbReference type="AlphaFoldDB" id="A0A397Z366"/>
<proteinExistence type="predicted"/>
<protein>
    <submittedName>
        <fullName evidence="1">Uncharacterized protein</fullName>
    </submittedName>
</protein>
<sequence>MLPILNRGIWQPILEKVSQPHACLLRHAAIAEKIKKLNSSDPIASNHRRPMRSSSARKLLSHSLRRNRVAVESPFLASTSTSSLPIPCSASSTGTLGTRFGLEMISSWSKPFLESQFLILRQLTSAHM</sequence>
<evidence type="ECO:0000313" key="1">
    <source>
        <dbReference type="EMBL" id="RID56733.1"/>
    </source>
</evidence>
<gene>
    <name evidence="1" type="ORF">BRARA_F00158</name>
</gene>
<evidence type="ECO:0000313" key="2">
    <source>
        <dbReference type="Proteomes" id="UP000264353"/>
    </source>
</evidence>